<dbReference type="InterPro" id="IPR003784">
    <property type="entry name" value="BioY"/>
</dbReference>
<dbReference type="Gene3D" id="1.10.1760.20">
    <property type="match status" value="1"/>
</dbReference>
<keyword evidence="2" id="KW-1003">Cell membrane</keyword>
<dbReference type="PIRSF" id="PIRSF016661">
    <property type="entry name" value="BioY"/>
    <property type="match status" value="1"/>
</dbReference>
<sequence length="212" mass="21649">MTTAAAPMPTTRVLADVIARPTSRARALATDAGLVLAGVAVVALLAKVSFFIGPIPITGQTLGVILVGAALGSARGAAAMTTYMFVGLLGLPVFAGPVAGPAYLLAPSFGFILGFIPAAFVAGWFAERSWDRKPLLAFAGFVVASIIPFVIGVPYMAFILSTVMGQQISPAGVLDAGLWPFIVPGLIKAGFAALLIPGAWAVVRRIDAAKKG</sequence>
<dbReference type="Pfam" id="PF02632">
    <property type="entry name" value="BioY"/>
    <property type="match status" value="1"/>
</dbReference>
<feature type="transmembrane region" description="Helical" evidence="3">
    <location>
        <begin position="83"/>
        <end position="103"/>
    </location>
</feature>
<evidence type="ECO:0000313" key="4">
    <source>
        <dbReference type="EMBL" id="QPE05750.1"/>
    </source>
</evidence>
<evidence type="ECO:0000256" key="2">
    <source>
        <dbReference type="PIRNR" id="PIRNR016661"/>
    </source>
</evidence>
<dbReference type="PANTHER" id="PTHR34295">
    <property type="entry name" value="BIOTIN TRANSPORTER BIOY"/>
    <property type="match status" value="1"/>
</dbReference>
<keyword evidence="3" id="KW-0812">Transmembrane</keyword>
<dbReference type="PANTHER" id="PTHR34295:SF1">
    <property type="entry name" value="BIOTIN TRANSPORTER BIOY"/>
    <property type="match status" value="1"/>
</dbReference>
<dbReference type="GO" id="GO:0015225">
    <property type="term" value="F:biotin transmembrane transporter activity"/>
    <property type="evidence" value="ECO:0007669"/>
    <property type="project" value="UniProtKB-UniRule"/>
</dbReference>
<reference evidence="4 5" key="1">
    <citation type="submission" date="2020-11" db="EMBL/GenBank/DDBJ databases">
        <title>Amino acid is mineralized and recycled by bacteria in oceanic microbiome.</title>
        <authorList>
            <person name="Zheng L.Y."/>
        </authorList>
    </citation>
    <scope>NUCLEOTIDE SEQUENCE [LARGE SCALE GENOMIC DNA]</scope>
    <source>
        <strain evidence="4 5">A32-1</strain>
    </source>
</reference>
<keyword evidence="2" id="KW-0813">Transport</keyword>
<dbReference type="AlphaFoldDB" id="A0A7S8MYX9"/>
<evidence type="ECO:0000256" key="1">
    <source>
        <dbReference type="ARBA" id="ARBA00010692"/>
    </source>
</evidence>
<organism evidence="4 5">
    <name type="scientific">Microbacterium schleiferi</name>
    <dbReference type="NCBI Taxonomy" id="69362"/>
    <lineage>
        <taxon>Bacteria</taxon>
        <taxon>Bacillati</taxon>
        <taxon>Actinomycetota</taxon>
        <taxon>Actinomycetes</taxon>
        <taxon>Micrococcales</taxon>
        <taxon>Microbacteriaceae</taxon>
        <taxon>Microbacterium</taxon>
    </lineage>
</organism>
<comment type="similarity">
    <text evidence="1 2">Belongs to the BioY family.</text>
</comment>
<dbReference type="GO" id="GO:0005886">
    <property type="term" value="C:plasma membrane"/>
    <property type="evidence" value="ECO:0007669"/>
    <property type="project" value="UniProtKB-SubCell"/>
</dbReference>
<evidence type="ECO:0000256" key="3">
    <source>
        <dbReference type="SAM" id="Phobius"/>
    </source>
</evidence>
<feature type="transmembrane region" description="Helical" evidence="3">
    <location>
        <begin position="51"/>
        <end position="71"/>
    </location>
</feature>
<protein>
    <recommendedName>
        <fullName evidence="2">Biotin transporter</fullName>
    </recommendedName>
</protein>
<dbReference type="Proteomes" id="UP000594480">
    <property type="component" value="Chromosome"/>
</dbReference>
<keyword evidence="3" id="KW-1133">Transmembrane helix</keyword>
<feature type="transmembrane region" description="Helical" evidence="3">
    <location>
        <begin position="135"/>
        <end position="158"/>
    </location>
</feature>
<feature type="transmembrane region" description="Helical" evidence="3">
    <location>
        <begin position="178"/>
        <end position="203"/>
    </location>
</feature>
<gene>
    <name evidence="4" type="ORF">IT882_07170</name>
</gene>
<proteinExistence type="inferred from homology"/>
<dbReference type="EMBL" id="CP064760">
    <property type="protein sequence ID" value="QPE05750.1"/>
    <property type="molecule type" value="Genomic_DNA"/>
</dbReference>
<evidence type="ECO:0000313" key="5">
    <source>
        <dbReference type="Proteomes" id="UP000594480"/>
    </source>
</evidence>
<feature type="transmembrane region" description="Helical" evidence="3">
    <location>
        <begin position="27"/>
        <end position="45"/>
    </location>
</feature>
<feature type="transmembrane region" description="Helical" evidence="3">
    <location>
        <begin position="109"/>
        <end position="126"/>
    </location>
</feature>
<dbReference type="RefSeq" id="WP_195693761.1">
    <property type="nucleotide sequence ID" value="NZ_CP064760.1"/>
</dbReference>
<keyword evidence="2 3" id="KW-0472">Membrane</keyword>
<keyword evidence="5" id="KW-1185">Reference proteome</keyword>
<dbReference type="KEGG" id="msf:IT882_07170"/>
<name>A0A7S8MYX9_9MICO</name>
<accession>A0A7S8MYX9</accession>
<comment type="subcellular location">
    <subcellularLocation>
        <location evidence="2">Cell membrane</location>
        <topology evidence="2">Multi-pass membrane protein</topology>
    </subcellularLocation>
</comment>